<reference evidence="2" key="2">
    <citation type="submission" date="2015-08" db="EMBL/GenBank/DDBJ databases">
        <authorList>
            <person name="Babu N.S."/>
            <person name="Beckwith C.J."/>
            <person name="Beseler K.G."/>
            <person name="Brison A."/>
            <person name="Carone J.V."/>
            <person name="Caskin T.P."/>
            <person name="Diamond M."/>
            <person name="Durham M.E."/>
            <person name="Foxe J.M."/>
            <person name="Go M."/>
            <person name="Henderson B.A."/>
            <person name="Jones I.B."/>
            <person name="McGettigan J.A."/>
            <person name="Micheletti S.J."/>
            <person name="Nasrallah M.E."/>
            <person name="Ortiz D."/>
            <person name="Piller C.R."/>
            <person name="Privatt S.R."/>
            <person name="Schneider S.L."/>
            <person name="Sharp S."/>
            <person name="Smith T.C."/>
            <person name="Stanton J.D."/>
            <person name="Ullery H.E."/>
            <person name="Wilson R.J."/>
            <person name="Serrano M.G."/>
            <person name="Buck G."/>
            <person name="Lee V."/>
            <person name="Wang Y."/>
            <person name="Carvalho R."/>
            <person name="Voegtly L."/>
            <person name="Shi R."/>
            <person name="Duckworth R."/>
            <person name="Johnson A."/>
            <person name="Loviza R."/>
            <person name="Walstead R."/>
            <person name="Shah Z."/>
            <person name="Kiflezghi M."/>
            <person name="Wade K."/>
            <person name="Ball S.L."/>
            <person name="Bradley K.W."/>
            <person name="Asai D.J."/>
            <person name="Bowman C.A."/>
            <person name="Russell D.A."/>
            <person name="Pope W.H."/>
            <person name="Jacobs-Sera D."/>
            <person name="Hendrix R.W."/>
            <person name="Hatfull G.F."/>
        </authorList>
    </citation>
    <scope>NUCLEOTIDE SEQUENCE [LARGE SCALE GENOMIC DNA]</scope>
</reference>
<protein>
    <submittedName>
        <fullName evidence="3">Ubiquitin-conjugating enzyme/RWD-like domain-containing protein</fullName>
    </submittedName>
</protein>
<proteinExistence type="predicted"/>
<dbReference type="AlphaFoldDB" id="A0A0S4TL20"/>
<name>A0A0S4TL20_CRYHO</name>
<dbReference type="VEuPathDB" id="CryptoDB:Chro.70488"/>
<evidence type="ECO:0000313" key="3">
    <source>
        <dbReference type="EMBL" id="PPS95678.1"/>
    </source>
</evidence>
<keyword evidence="4" id="KW-1185">Reference proteome</keyword>
<reference evidence="3 4" key="1">
    <citation type="submission" date="2014-11" db="EMBL/GenBank/DDBJ databases">
        <title>Comparative genomic analysis of Cryptosporidium hominis reveals occurrence of genetic recombination in virulent subtypes.</title>
        <authorList>
            <person name="Guo Y."/>
            <person name="Tang K."/>
            <person name="Frace M."/>
            <person name="Li N."/>
            <person name="Roellig D.M."/>
            <person name="Sammons S."/>
            <person name="Knipe K."/>
            <person name="Rowe L."/>
            <person name="Feng Y."/>
            <person name="Xiao L."/>
        </authorList>
    </citation>
    <scope>NUCLEOTIDE SEQUENCE [LARGE SCALE GENOMIC DNA]</scope>
    <source>
        <strain evidence="3">30976</strain>
    </source>
</reference>
<evidence type="ECO:0000313" key="2">
    <source>
        <dbReference type="EMBL" id="CUV07429.1"/>
    </source>
</evidence>
<evidence type="ECO:0000259" key="1">
    <source>
        <dbReference type="Pfam" id="PF06544"/>
    </source>
</evidence>
<dbReference type="VEuPathDB" id="CryptoDB:CHUDEA7_4410"/>
<dbReference type="Proteomes" id="UP001429100">
    <property type="component" value="Unassembled WGS sequence"/>
</dbReference>
<gene>
    <name evidence="2" type="ORF">CHUDEA7_4410</name>
    <name evidence="3" type="ORF">GY17_00002324</name>
</gene>
<sequence length="325" mass="37505">MNINIYENEAERLKQEIGALRCIFSEKDEMVVNKELESWLEQEVSNEGSHGDLRFRVLLGDRKFYSMPLYLEITLDPDNNYKSGLKKVSVVATKEWDGDNERPFFLSESQTKYIEDVGINAFIPNMECIYDQVIASREATEDIVRDIPCEVLNTSLDSEMQSISSESESEISVLEQEEMIKYVWNTSGTSGTIKWGQRACYSHHIRSKIKRRLIVEWAKELCLGGYCKIGYPGIIIVEGLEDCCLEYTRRLQRLRWKHFIVRGEIIKNVSIDKNCTINLDTINSLRILPNKMIELPSDGAKILARICEDLGIKDLFLTTMKIYSK</sequence>
<dbReference type="OrthoDB" id="432412at2759"/>
<accession>A0A0S4TL20</accession>
<dbReference type="Proteomes" id="UP000199752">
    <property type="component" value="Chromosome 7"/>
</dbReference>
<dbReference type="EMBL" id="JTAI01000006">
    <property type="protein sequence ID" value="PPS95678.1"/>
    <property type="molecule type" value="Genomic_DNA"/>
</dbReference>
<reference evidence="3 4" key="3">
    <citation type="submission" date="2017-10" db="EMBL/GenBank/DDBJ databases">
        <title>Consistent, comparative and evidence-based genome annotation and re-annotation for the closely-related species, Cryptosporidium parvum, C. hominis and C. tyzzeri.</title>
        <authorList>
            <person name="Baptista R.P."/>
            <person name="Li Y."/>
            <person name="Sateriale A."/>
            <person name="Striepen B."/>
            <person name="Kissinger J.C."/>
        </authorList>
    </citation>
    <scope>NUCLEOTIDE SEQUENCE [LARGE SCALE GENOMIC DNA]</scope>
    <source>
        <strain evidence="3">30976</strain>
    </source>
</reference>
<dbReference type="CDD" id="cd24163">
    <property type="entry name" value="RWDD2_C"/>
    <property type="match status" value="1"/>
</dbReference>
<dbReference type="InterPro" id="IPR059181">
    <property type="entry name" value="RWDD2A-B_C"/>
</dbReference>
<dbReference type="VEuPathDB" id="CryptoDB:GY17_00002324"/>
<dbReference type="InterPro" id="IPR017359">
    <property type="entry name" value="Phi-like"/>
</dbReference>
<dbReference type="PANTHER" id="PTHR15955">
    <property type="entry name" value="RWD DOMAIN CONTAINING PROTEIN 2"/>
    <property type="match status" value="1"/>
</dbReference>
<feature type="domain" description="Small nuclear ribonucleoprotein Prp3 C-terminal" evidence="1">
    <location>
        <begin position="199"/>
        <end position="262"/>
    </location>
</feature>
<dbReference type="PANTHER" id="PTHR15955:SF8">
    <property type="entry name" value="RWD DOMAIN-CONTAINING PROTEIN 2B-RELATED"/>
    <property type="match status" value="1"/>
</dbReference>
<evidence type="ECO:0000313" key="4">
    <source>
        <dbReference type="Proteomes" id="UP001429100"/>
    </source>
</evidence>
<dbReference type="Pfam" id="PF06544">
    <property type="entry name" value="Prp3_C"/>
    <property type="match status" value="1"/>
</dbReference>
<dbReference type="VEuPathDB" id="CryptoDB:ChTU502y2012_407g2175"/>
<organism evidence="2">
    <name type="scientific">Cryptosporidium hominis</name>
    <dbReference type="NCBI Taxonomy" id="237895"/>
    <lineage>
        <taxon>Eukaryota</taxon>
        <taxon>Sar</taxon>
        <taxon>Alveolata</taxon>
        <taxon>Apicomplexa</taxon>
        <taxon>Conoidasida</taxon>
        <taxon>Coccidia</taxon>
        <taxon>Eucoccidiorida</taxon>
        <taxon>Eimeriorina</taxon>
        <taxon>Cryptosporidiidae</taxon>
        <taxon>Cryptosporidium</taxon>
    </lineage>
</organism>
<dbReference type="EMBL" id="LN877953">
    <property type="protein sequence ID" value="CUV07429.1"/>
    <property type="molecule type" value="Genomic_DNA"/>
</dbReference>
<dbReference type="InterPro" id="IPR010541">
    <property type="entry name" value="Prp3_C"/>
</dbReference>